<evidence type="ECO:0000259" key="7">
    <source>
        <dbReference type="PROSITE" id="PS50023"/>
    </source>
</evidence>
<dbReference type="InterPro" id="IPR001781">
    <property type="entry name" value="Znf_LIM"/>
</dbReference>
<dbReference type="KEGG" id="dfa:DFA_03656"/>
<sequence length="693" mass="72365">MSEVETAPPPPPPPPAAPAPPPPPPVSAAPADPGRSALLGSIQNFSSAKLKKVNTNDRKPTDAGPSRAPSSSGGSGGGGSRPVPGGGPSGFGDIFAGGMPKLRSTKGGVDTKDSHTPAPSSSAPAPTPVGSNPTPKPTFVSASKPGAPVLKPSTGVLRQAPVLAKPFAKPSPSVSPAAPSPKPAASPVVRPTQPVKPEPAKPTPTPTPVAAAPAPAPVETFKPAPLPAPVPAPVAAAPAPAPVHVEKKQEESHLATSFNKNVVVNESNITPSGGAPKPAPTVTHTSKPAPVGKTPANWVSPAAGPVNPIGRVVQTASVHVAQPKTNVTSSASIAPKAPIVLPKQPSQTSLKTAPSVSAPIAKPAPVAAPVPIAKPIAPISKPISKPIAKPAPAPTPVAAAIPTPAPTPVVAAPPPPIVVKEEEELIQESKPFVPPVTTTTTTQHNHHHHKEIETKPTVVPTSHQHESHHSNSHVTSTRSFPPAAATNTSSSNLSDNTSPRKKDDGELSCHRCNQFIEGSHYKAMDRAWHIDHFTCKSCNKGIQSFVVHDDQPYCETCYDKLFVEHKTCHICSEPIFGTVVSAMNNHFHQECFKCNSCGSNFPDSEFYQLEGKPWCYSCVQKATAPKFEQCDACQQPINSKTEGLIKVLGNKYHNNERCFSCHGCRKPFPNLNFYEVTNQPYCHDCALRLHQQS</sequence>
<feature type="domain" description="LIM zinc-binding" evidence="7">
    <location>
        <begin position="628"/>
        <end position="692"/>
    </location>
</feature>
<dbReference type="Proteomes" id="UP000007797">
    <property type="component" value="Unassembled WGS sequence"/>
</dbReference>
<feature type="compositionally biased region" description="Pro residues" evidence="6">
    <location>
        <begin position="7"/>
        <end position="27"/>
    </location>
</feature>
<dbReference type="PANTHER" id="PTHR24205">
    <property type="entry name" value="FOUR AND A HALF LIM DOMAINS PROTEIN"/>
    <property type="match status" value="1"/>
</dbReference>
<feature type="compositionally biased region" description="Basic and acidic residues" evidence="6">
    <location>
        <begin position="244"/>
        <end position="253"/>
    </location>
</feature>
<keyword evidence="3 5" id="KW-0862">Zinc</keyword>
<evidence type="ECO:0000256" key="1">
    <source>
        <dbReference type="ARBA" id="ARBA00022723"/>
    </source>
</evidence>
<dbReference type="OMA" id="SPKPSWY"/>
<dbReference type="EMBL" id="GL883006">
    <property type="protein sequence ID" value="EGG25407.1"/>
    <property type="molecule type" value="Genomic_DNA"/>
</dbReference>
<dbReference type="RefSeq" id="XP_004363258.1">
    <property type="nucleotide sequence ID" value="XM_004363201.1"/>
</dbReference>
<evidence type="ECO:0000259" key="8">
    <source>
        <dbReference type="PROSITE" id="PS51082"/>
    </source>
</evidence>
<keyword evidence="4 5" id="KW-0440">LIM domain</keyword>
<dbReference type="AlphaFoldDB" id="F4PIH8"/>
<reference evidence="10" key="1">
    <citation type="journal article" date="2011" name="Genome Res.">
        <title>Phylogeny-wide analysis of social amoeba genomes highlights ancient origins for complex intercellular communication.</title>
        <authorList>
            <person name="Heidel A.J."/>
            <person name="Lawal H.M."/>
            <person name="Felder M."/>
            <person name="Schilde C."/>
            <person name="Helps N.R."/>
            <person name="Tunggal B."/>
            <person name="Rivero F."/>
            <person name="John U."/>
            <person name="Schleicher M."/>
            <person name="Eichinger L."/>
            <person name="Platzer M."/>
            <person name="Noegel A.A."/>
            <person name="Schaap P."/>
            <person name="Gloeckner G."/>
        </authorList>
    </citation>
    <scope>NUCLEOTIDE SEQUENCE [LARGE SCALE GENOMIC DNA]</scope>
    <source>
        <strain evidence="10">SH3</strain>
    </source>
</reference>
<dbReference type="GO" id="GO:0003779">
    <property type="term" value="F:actin binding"/>
    <property type="evidence" value="ECO:0007669"/>
    <property type="project" value="InterPro"/>
</dbReference>
<accession>F4PIH8</accession>
<feature type="region of interest" description="Disordered" evidence="6">
    <location>
        <begin position="430"/>
        <end position="506"/>
    </location>
</feature>
<feature type="domain" description="WH2" evidence="8">
    <location>
        <begin position="34"/>
        <end position="53"/>
    </location>
</feature>
<feature type="compositionally biased region" description="Gly residues" evidence="6">
    <location>
        <begin position="73"/>
        <end position="90"/>
    </location>
</feature>
<evidence type="ECO:0000256" key="2">
    <source>
        <dbReference type="ARBA" id="ARBA00022737"/>
    </source>
</evidence>
<dbReference type="GO" id="GO:0005634">
    <property type="term" value="C:nucleus"/>
    <property type="evidence" value="ECO:0007669"/>
    <property type="project" value="TreeGrafter"/>
</dbReference>
<feature type="compositionally biased region" description="Low complexity" evidence="6">
    <location>
        <begin position="479"/>
        <end position="497"/>
    </location>
</feature>
<keyword evidence="1 5" id="KW-0479">Metal-binding</keyword>
<evidence type="ECO:0000256" key="5">
    <source>
        <dbReference type="PROSITE-ProRule" id="PRU00125"/>
    </source>
</evidence>
<dbReference type="Gene3D" id="2.10.110.10">
    <property type="entry name" value="Cysteine Rich Protein"/>
    <property type="match status" value="3"/>
</dbReference>
<dbReference type="PROSITE" id="PS51082">
    <property type="entry name" value="WH2"/>
    <property type="match status" value="1"/>
</dbReference>
<dbReference type="InterPro" id="IPR003124">
    <property type="entry name" value="WH2_dom"/>
</dbReference>
<evidence type="ECO:0000313" key="9">
    <source>
        <dbReference type="EMBL" id="EGG25407.1"/>
    </source>
</evidence>
<dbReference type="OrthoDB" id="1112565at2759"/>
<dbReference type="PROSITE" id="PS50023">
    <property type="entry name" value="LIM_DOMAIN_2"/>
    <property type="match status" value="3"/>
</dbReference>
<dbReference type="GO" id="GO:0046872">
    <property type="term" value="F:metal ion binding"/>
    <property type="evidence" value="ECO:0007669"/>
    <property type="project" value="UniProtKB-KW"/>
</dbReference>
<keyword evidence="10" id="KW-1185">Reference proteome</keyword>
<evidence type="ECO:0000256" key="4">
    <source>
        <dbReference type="ARBA" id="ARBA00023038"/>
    </source>
</evidence>
<feature type="domain" description="LIM zinc-binding" evidence="7">
    <location>
        <begin position="566"/>
        <end position="625"/>
    </location>
</feature>
<organism evidence="9 10">
    <name type="scientific">Cavenderia fasciculata</name>
    <name type="common">Slime mold</name>
    <name type="synonym">Dictyostelium fasciculatum</name>
    <dbReference type="NCBI Taxonomy" id="261658"/>
    <lineage>
        <taxon>Eukaryota</taxon>
        <taxon>Amoebozoa</taxon>
        <taxon>Evosea</taxon>
        <taxon>Eumycetozoa</taxon>
        <taxon>Dictyostelia</taxon>
        <taxon>Acytosteliales</taxon>
        <taxon>Cavenderiaceae</taxon>
        <taxon>Cavenderia</taxon>
    </lineage>
</organism>
<evidence type="ECO:0000256" key="3">
    <source>
        <dbReference type="ARBA" id="ARBA00022833"/>
    </source>
</evidence>
<proteinExistence type="predicted"/>
<feature type="region of interest" description="Disordered" evidence="6">
    <location>
        <begin position="1"/>
        <end position="299"/>
    </location>
</feature>
<dbReference type="PANTHER" id="PTHR24205:SF16">
    <property type="entry name" value="GH01042P-RELATED"/>
    <property type="match status" value="1"/>
</dbReference>
<feature type="compositionally biased region" description="Polar residues" evidence="6">
    <location>
        <begin position="254"/>
        <end position="271"/>
    </location>
</feature>
<dbReference type="SUPFAM" id="SSF57716">
    <property type="entry name" value="Glucocorticoid receptor-like (DNA-binding domain)"/>
    <property type="match status" value="3"/>
</dbReference>
<dbReference type="PROSITE" id="PS00478">
    <property type="entry name" value="LIM_DOMAIN_1"/>
    <property type="match status" value="1"/>
</dbReference>
<evidence type="ECO:0000256" key="6">
    <source>
        <dbReference type="SAM" id="MobiDB-lite"/>
    </source>
</evidence>
<feature type="compositionally biased region" description="Low complexity" evidence="6">
    <location>
        <begin position="208"/>
        <end position="220"/>
    </location>
</feature>
<dbReference type="GO" id="GO:0003712">
    <property type="term" value="F:transcription coregulator activity"/>
    <property type="evidence" value="ECO:0007669"/>
    <property type="project" value="TreeGrafter"/>
</dbReference>
<gene>
    <name evidence="9" type="primary">limD</name>
    <name evidence="9" type="ORF">DFA_03656</name>
</gene>
<keyword evidence="2" id="KW-0677">Repeat</keyword>
<dbReference type="STRING" id="1054147.F4PIH8"/>
<protein>
    <submittedName>
        <fullName evidence="9">LIM-type zinc finger-containing protein</fullName>
    </submittedName>
</protein>
<dbReference type="SMART" id="SM00132">
    <property type="entry name" value="LIM"/>
    <property type="match status" value="3"/>
</dbReference>
<feature type="compositionally biased region" description="Pro residues" evidence="6">
    <location>
        <begin position="194"/>
        <end position="207"/>
    </location>
</feature>
<name>F4PIH8_CACFS</name>
<dbReference type="Pfam" id="PF02205">
    <property type="entry name" value="WH2"/>
    <property type="match status" value="1"/>
</dbReference>
<dbReference type="GeneID" id="14876654"/>
<feature type="domain" description="LIM zinc-binding" evidence="7">
    <location>
        <begin position="507"/>
        <end position="564"/>
    </location>
</feature>
<dbReference type="Pfam" id="PF00412">
    <property type="entry name" value="LIM"/>
    <property type="match status" value="3"/>
</dbReference>
<evidence type="ECO:0000313" key="10">
    <source>
        <dbReference type="Proteomes" id="UP000007797"/>
    </source>
</evidence>
<dbReference type="CDD" id="cd08368">
    <property type="entry name" value="LIM"/>
    <property type="match status" value="3"/>
</dbReference>
<feature type="compositionally biased region" description="Low complexity" evidence="6">
    <location>
        <begin position="164"/>
        <end position="177"/>
    </location>
</feature>